<evidence type="ECO:0000256" key="6">
    <source>
        <dbReference type="ARBA" id="ARBA00022723"/>
    </source>
</evidence>
<evidence type="ECO:0000313" key="12">
    <source>
        <dbReference type="EMBL" id="MCW5320051.1"/>
    </source>
</evidence>
<comment type="caution">
    <text evidence="12">The sequence shown here is derived from an EMBL/GenBank/DDBJ whole genome shotgun (WGS) entry which is preliminary data.</text>
</comment>
<evidence type="ECO:0000256" key="3">
    <source>
        <dbReference type="ARBA" id="ARBA00019010"/>
    </source>
</evidence>
<dbReference type="GeneID" id="77322773"/>
<evidence type="ECO:0000256" key="11">
    <source>
        <dbReference type="SAM" id="MobiDB-lite"/>
    </source>
</evidence>
<dbReference type="PANTHER" id="PTHR33540:SF2">
    <property type="entry name" value="TRNA THREONYLCARBAMOYLADENOSINE BIOSYNTHESIS PROTEIN TSAE"/>
    <property type="match status" value="1"/>
</dbReference>
<dbReference type="Gene3D" id="3.40.50.300">
    <property type="entry name" value="P-loop containing nucleotide triphosphate hydrolases"/>
    <property type="match status" value="1"/>
</dbReference>
<keyword evidence="4" id="KW-0963">Cytoplasm</keyword>
<dbReference type="RefSeq" id="WP_029553987.1">
    <property type="nucleotide sequence ID" value="NZ_QZCV01000003.1"/>
</dbReference>
<keyword evidence="7" id="KW-0547">Nucleotide-binding</keyword>
<gene>
    <name evidence="12" type="primary">tsaE</name>
    <name evidence="12" type="ORF">D5039_02315</name>
</gene>
<keyword evidence="8" id="KW-0067">ATP-binding</keyword>
<keyword evidence="9" id="KW-0460">Magnesium</keyword>
<evidence type="ECO:0000256" key="7">
    <source>
        <dbReference type="ARBA" id="ARBA00022741"/>
    </source>
</evidence>
<name>A0ABT3KP06_9BURK</name>
<evidence type="ECO:0000256" key="8">
    <source>
        <dbReference type="ARBA" id="ARBA00022840"/>
    </source>
</evidence>
<comment type="subcellular location">
    <subcellularLocation>
        <location evidence="1">Cytoplasm</location>
    </subcellularLocation>
</comment>
<evidence type="ECO:0000313" key="13">
    <source>
        <dbReference type="Proteomes" id="UP001208935"/>
    </source>
</evidence>
<proteinExistence type="inferred from homology"/>
<evidence type="ECO:0000256" key="9">
    <source>
        <dbReference type="ARBA" id="ARBA00022842"/>
    </source>
</evidence>
<keyword evidence="5" id="KW-0819">tRNA processing</keyword>
<sequence>MTAAPHTGQIVESGAPGATADPVRHLRWRSEDDTQALARRLAARPLIGNAYLSLHGALGAGKTTLVRHLLRALGVQGRIKSPTYAVVEPHEAPGLAIWHFDFYRFDDPREWEDAGLRELFAHPGLKLAEWAEKAAGLAPPADLAISIETTEAMERNVTLRARTPTGRSLLQGL</sequence>
<evidence type="ECO:0000256" key="2">
    <source>
        <dbReference type="ARBA" id="ARBA00007599"/>
    </source>
</evidence>
<evidence type="ECO:0000256" key="4">
    <source>
        <dbReference type="ARBA" id="ARBA00022490"/>
    </source>
</evidence>
<evidence type="ECO:0000256" key="10">
    <source>
        <dbReference type="ARBA" id="ARBA00032441"/>
    </source>
</evidence>
<keyword evidence="13" id="KW-1185">Reference proteome</keyword>
<dbReference type="InterPro" id="IPR003442">
    <property type="entry name" value="T6A_TsaE"/>
</dbReference>
<evidence type="ECO:0000256" key="1">
    <source>
        <dbReference type="ARBA" id="ARBA00004496"/>
    </source>
</evidence>
<dbReference type="PANTHER" id="PTHR33540">
    <property type="entry name" value="TRNA THREONYLCARBAMOYLADENOSINE BIOSYNTHESIS PROTEIN TSAE"/>
    <property type="match status" value="1"/>
</dbReference>
<dbReference type="Proteomes" id="UP001208935">
    <property type="component" value="Unassembled WGS sequence"/>
</dbReference>
<protein>
    <recommendedName>
        <fullName evidence="3">tRNA threonylcarbamoyladenosine biosynthesis protein TsaE</fullName>
    </recommendedName>
    <alternativeName>
        <fullName evidence="10">t(6)A37 threonylcarbamoyladenosine biosynthesis protein TsaE</fullName>
    </alternativeName>
</protein>
<dbReference type="Pfam" id="PF02367">
    <property type="entry name" value="TsaE"/>
    <property type="match status" value="1"/>
</dbReference>
<reference evidence="13" key="1">
    <citation type="submission" date="2023-07" db="EMBL/GenBank/DDBJ databases">
        <title>Verminephrobacter genomes.</title>
        <authorList>
            <person name="Lund M.B."/>
        </authorList>
    </citation>
    <scope>NUCLEOTIDE SEQUENCE [LARGE SCALE GENOMIC DNA]</scope>
    <source>
        <strain evidence="13">AtM5-05</strain>
    </source>
</reference>
<organism evidence="12 13">
    <name type="scientific">Verminephrobacter aporrectodeae subsp. tuberculatae</name>
    <dbReference type="NCBI Taxonomy" id="1110392"/>
    <lineage>
        <taxon>Bacteria</taxon>
        <taxon>Pseudomonadati</taxon>
        <taxon>Pseudomonadota</taxon>
        <taxon>Betaproteobacteria</taxon>
        <taxon>Burkholderiales</taxon>
        <taxon>Comamonadaceae</taxon>
        <taxon>Verminephrobacter</taxon>
    </lineage>
</organism>
<dbReference type="EMBL" id="QZCW01000001">
    <property type="protein sequence ID" value="MCW5320051.1"/>
    <property type="molecule type" value="Genomic_DNA"/>
</dbReference>
<dbReference type="InterPro" id="IPR027417">
    <property type="entry name" value="P-loop_NTPase"/>
</dbReference>
<dbReference type="SUPFAM" id="SSF52540">
    <property type="entry name" value="P-loop containing nucleoside triphosphate hydrolases"/>
    <property type="match status" value="1"/>
</dbReference>
<evidence type="ECO:0000256" key="5">
    <source>
        <dbReference type="ARBA" id="ARBA00022694"/>
    </source>
</evidence>
<comment type="similarity">
    <text evidence="2">Belongs to the TsaE family.</text>
</comment>
<feature type="region of interest" description="Disordered" evidence="11">
    <location>
        <begin position="1"/>
        <end position="22"/>
    </location>
</feature>
<dbReference type="NCBIfam" id="TIGR00150">
    <property type="entry name" value="T6A_YjeE"/>
    <property type="match status" value="1"/>
</dbReference>
<keyword evidence="6" id="KW-0479">Metal-binding</keyword>
<accession>A0ABT3KP06</accession>